<dbReference type="EC" id="3.4.19.12" evidence="1"/>
<name>A0ACC1IPW8_9FUNG</name>
<sequence length="530" mass="57667">MTPSYHTALIGGPRNNFLLAASISVASLLALGLVAVTMGGSDGPGAKPSSGRRKHSRRRVQKTFIRGLYNLGNTCFLNSTLQSLASLPAFNEYVDACATLLMDSVNQASASITADAAIIFRLKDVLGQLKPQARRVPAYSPSGLIGSLSKKGKWMSSRNEQDAQELFQLVSSTLQATRREMGASLFNSGFLSQNAPIESSIISTASSLTNQTNNPHIPNPLQGMAASRIACVKCGYTAAIRHFTFDNLSLTVPRKQKTTVEECLSVYTVIDHLDDFKCRHCTLSATLVQIKWDMAQHTADLDKLRDSPKRAKRLTETIKTLTEQQDRLEHALANNPEDSLKGIELVSPQPGMSTKQTMIARTPRVLALHLSRSIFMPSGDVLKNSASVRLQPLLDISPFTTTGHITTSASKPISGPAVAMSQDNSERLAYAQRNNCLYRLSAVVVHAGNHNSGHYSAYRRVRPAASDESGDENADEGLSANEKDNNNVSKQSLLDDGSIWFMASDTQTIEVSEITVMSSGDAYLLFYERL</sequence>
<keyword evidence="1" id="KW-0645">Protease</keyword>
<keyword evidence="2" id="KW-1185">Reference proteome</keyword>
<reference evidence="1" key="1">
    <citation type="submission" date="2022-07" db="EMBL/GenBank/DDBJ databases">
        <title>Phylogenomic reconstructions and comparative analyses of Kickxellomycotina fungi.</title>
        <authorList>
            <person name="Reynolds N.K."/>
            <person name="Stajich J.E."/>
            <person name="Barry K."/>
            <person name="Grigoriev I.V."/>
            <person name="Crous P."/>
            <person name="Smith M.E."/>
        </authorList>
    </citation>
    <scope>NUCLEOTIDE SEQUENCE</scope>
    <source>
        <strain evidence="1">Benny 63K</strain>
    </source>
</reference>
<accession>A0ACC1IPW8</accession>
<gene>
    <name evidence="1" type="primary">UBP1_2</name>
    <name evidence="1" type="ORF">LPJ66_002717</name>
</gene>
<evidence type="ECO:0000313" key="1">
    <source>
        <dbReference type="EMBL" id="KAJ1898481.1"/>
    </source>
</evidence>
<comment type="caution">
    <text evidence="1">The sequence shown here is derived from an EMBL/GenBank/DDBJ whole genome shotgun (WGS) entry which is preliminary data.</text>
</comment>
<dbReference type="Proteomes" id="UP001150581">
    <property type="component" value="Unassembled WGS sequence"/>
</dbReference>
<keyword evidence="1" id="KW-0378">Hydrolase</keyword>
<organism evidence="1 2">
    <name type="scientific">Kickxella alabastrina</name>
    <dbReference type="NCBI Taxonomy" id="61397"/>
    <lineage>
        <taxon>Eukaryota</taxon>
        <taxon>Fungi</taxon>
        <taxon>Fungi incertae sedis</taxon>
        <taxon>Zoopagomycota</taxon>
        <taxon>Kickxellomycotina</taxon>
        <taxon>Kickxellomycetes</taxon>
        <taxon>Kickxellales</taxon>
        <taxon>Kickxellaceae</taxon>
        <taxon>Kickxella</taxon>
    </lineage>
</organism>
<dbReference type="EMBL" id="JANBPG010000235">
    <property type="protein sequence ID" value="KAJ1898481.1"/>
    <property type="molecule type" value="Genomic_DNA"/>
</dbReference>
<evidence type="ECO:0000313" key="2">
    <source>
        <dbReference type="Proteomes" id="UP001150581"/>
    </source>
</evidence>
<proteinExistence type="predicted"/>
<protein>
    <submittedName>
        <fullName evidence="1">Ubiquitin-specific protease ubp1</fullName>
        <ecNumber evidence="1">3.4.19.12</ecNumber>
    </submittedName>
</protein>